<feature type="compositionally biased region" description="Low complexity" evidence="1">
    <location>
        <begin position="113"/>
        <end position="122"/>
    </location>
</feature>
<proteinExistence type="predicted"/>
<feature type="compositionally biased region" description="Low complexity" evidence="1">
    <location>
        <begin position="223"/>
        <end position="235"/>
    </location>
</feature>
<keyword evidence="3" id="KW-1185">Reference proteome</keyword>
<accession>A0A8J4BRH1</accession>
<gene>
    <name evidence="2" type="ORF">Vafri_20782</name>
</gene>
<feature type="region of interest" description="Disordered" evidence="1">
    <location>
        <begin position="113"/>
        <end position="193"/>
    </location>
</feature>
<evidence type="ECO:0000313" key="3">
    <source>
        <dbReference type="Proteomes" id="UP000747399"/>
    </source>
</evidence>
<feature type="non-terminal residue" evidence="2">
    <location>
        <position position="1"/>
    </location>
</feature>
<sequence length="235" mass="24103">DQQSGGPLADQPTRESVDVRQQFLSAVQSHADLTSGAEAHTGTLILYPPRGGSWGHTAASGGCAADVAANSASDPAGCAFQIPPETVSTAAAVAAEGSGKSLWRPLLQRMSTAARSGSTAASPRFGVPSPTALPRTSQLSPARHFSASQRGPPLPPVLPPPASPSASRHHDIGDTATDLTFRSGDDVSTERAPGVEAVTREYYTRISGATVWTTRGSEPRSPARTTLTATVTAAP</sequence>
<dbReference type="EMBL" id="BNCO01000097">
    <property type="protein sequence ID" value="GIL67381.1"/>
    <property type="molecule type" value="Genomic_DNA"/>
</dbReference>
<feature type="region of interest" description="Disordered" evidence="1">
    <location>
        <begin position="213"/>
        <end position="235"/>
    </location>
</feature>
<reference evidence="2" key="1">
    <citation type="journal article" date="2021" name="Proc. Natl. Acad. Sci. U.S.A.">
        <title>Three genomes in the algal genus Volvox reveal the fate of a haploid sex-determining region after a transition to homothallism.</title>
        <authorList>
            <person name="Yamamoto K."/>
            <person name="Hamaji T."/>
            <person name="Kawai-Toyooka H."/>
            <person name="Matsuzaki R."/>
            <person name="Takahashi F."/>
            <person name="Nishimura Y."/>
            <person name="Kawachi M."/>
            <person name="Noguchi H."/>
            <person name="Minakuchi Y."/>
            <person name="Umen J.G."/>
            <person name="Toyoda A."/>
            <person name="Nozaki H."/>
        </authorList>
    </citation>
    <scope>NUCLEOTIDE SEQUENCE</scope>
    <source>
        <strain evidence="2">NIES-3780</strain>
    </source>
</reference>
<feature type="non-terminal residue" evidence="2">
    <location>
        <position position="235"/>
    </location>
</feature>
<evidence type="ECO:0000313" key="2">
    <source>
        <dbReference type="EMBL" id="GIL67381.1"/>
    </source>
</evidence>
<name>A0A8J4BRH1_9CHLO</name>
<evidence type="ECO:0000256" key="1">
    <source>
        <dbReference type="SAM" id="MobiDB-lite"/>
    </source>
</evidence>
<protein>
    <submittedName>
        <fullName evidence="2">Uncharacterized protein</fullName>
    </submittedName>
</protein>
<dbReference type="Proteomes" id="UP000747399">
    <property type="component" value="Unassembled WGS sequence"/>
</dbReference>
<dbReference type="AlphaFoldDB" id="A0A8J4BRH1"/>
<feature type="compositionally biased region" description="Pro residues" evidence="1">
    <location>
        <begin position="152"/>
        <end position="163"/>
    </location>
</feature>
<comment type="caution">
    <text evidence="2">The sequence shown here is derived from an EMBL/GenBank/DDBJ whole genome shotgun (WGS) entry which is preliminary data.</text>
</comment>
<organism evidence="2 3">
    <name type="scientific">Volvox africanus</name>
    <dbReference type="NCBI Taxonomy" id="51714"/>
    <lineage>
        <taxon>Eukaryota</taxon>
        <taxon>Viridiplantae</taxon>
        <taxon>Chlorophyta</taxon>
        <taxon>core chlorophytes</taxon>
        <taxon>Chlorophyceae</taxon>
        <taxon>CS clade</taxon>
        <taxon>Chlamydomonadales</taxon>
        <taxon>Volvocaceae</taxon>
        <taxon>Volvox</taxon>
    </lineage>
</organism>